<dbReference type="GO" id="GO:0006508">
    <property type="term" value="P:proteolysis"/>
    <property type="evidence" value="ECO:0007669"/>
    <property type="project" value="UniProtKB-KW"/>
</dbReference>
<evidence type="ECO:0000313" key="8">
    <source>
        <dbReference type="EMBL" id="GLZ76651.1"/>
    </source>
</evidence>
<dbReference type="InterPro" id="IPR000064">
    <property type="entry name" value="NLP_P60_dom"/>
</dbReference>
<dbReference type="AlphaFoldDB" id="A0A9W6SJB3"/>
<dbReference type="GO" id="GO:0008234">
    <property type="term" value="F:cysteine-type peptidase activity"/>
    <property type="evidence" value="ECO:0007669"/>
    <property type="project" value="UniProtKB-KW"/>
</dbReference>
<evidence type="ECO:0000256" key="3">
    <source>
        <dbReference type="ARBA" id="ARBA00022801"/>
    </source>
</evidence>
<keyword evidence="2" id="KW-0645">Protease</keyword>
<protein>
    <recommendedName>
        <fullName evidence="7">NlpC/P60 domain-containing protein</fullName>
    </recommendedName>
</protein>
<dbReference type="Proteomes" id="UP001165079">
    <property type="component" value="Unassembled WGS sequence"/>
</dbReference>
<dbReference type="InterPro" id="IPR051794">
    <property type="entry name" value="PG_Endopeptidase_C40"/>
</dbReference>
<keyword evidence="3" id="KW-0378">Hydrolase</keyword>
<keyword evidence="5" id="KW-0175">Coiled coil</keyword>
<proteinExistence type="inferred from homology"/>
<evidence type="ECO:0000256" key="6">
    <source>
        <dbReference type="SAM" id="SignalP"/>
    </source>
</evidence>
<dbReference type="Gene3D" id="6.10.250.3150">
    <property type="match status" value="1"/>
</dbReference>
<feature type="domain" description="NlpC/P60" evidence="7">
    <location>
        <begin position="200"/>
        <end position="314"/>
    </location>
</feature>
<comment type="similarity">
    <text evidence="1">Belongs to the peptidase C40 family.</text>
</comment>
<evidence type="ECO:0000256" key="4">
    <source>
        <dbReference type="ARBA" id="ARBA00022807"/>
    </source>
</evidence>
<dbReference type="InterPro" id="IPR038765">
    <property type="entry name" value="Papain-like_cys_pep_sf"/>
</dbReference>
<reference evidence="8" key="1">
    <citation type="submission" date="2023-03" db="EMBL/GenBank/DDBJ databases">
        <title>Actinorhabdospora filicis NBRC 111898.</title>
        <authorList>
            <person name="Ichikawa N."/>
            <person name="Sato H."/>
            <person name="Tonouchi N."/>
        </authorList>
    </citation>
    <scope>NUCLEOTIDE SEQUENCE</scope>
    <source>
        <strain evidence="8">NBRC 111898</strain>
    </source>
</reference>
<keyword evidence="9" id="KW-1185">Reference proteome</keyword>
<evidence type="ECO:0000256" key="2">
    <source>
        <dbReference type="ARBA" id="ARBA00022670"/>
    </source>
</evidence>
<evidence type="ECO:0000259" key="7">
    <source>
        <dbReference type="PROSITE" id="PS51935"/>
    </source>
</evidence>
<gene>
    <name evidence="8" type="ORF">Afil01_14580</name>
</gene>
<accession>A0A9W6SJB3</accession>
<comment type="caution">
    <text evidence="8">The sequence shown here is derived from an EMBL/GenBank/DDBJ whole genome shotgun (WGS) entry which is preliminary data.</text>
</comment>
<dbReference type="PROSITE" id="PS51935">
    <property type="entry name" value="NLPC_P60"/>
    <property type="match status" value="1"/>
</dbReference>
<feature type="chain" id="PRO_5040808987" description="NlpC/P60 domain-containing protein" evidence="6">
    <location>
        <begin position="31"/>
        <end position="314"/>
    </location>
</feature>
<sequence length="314" mass="33667">MATPRYLTAISRILIIGGALLAAAPSASWADPSLDDQITKASHDLEVIVEQYNKTAEELDAVNERAKTVKSALGPLSAAIEANDADISTIAVHYYQTGGLSTVNAIFTGDAMTLAERMTTMDFLAWRQGTDLRQLLDTKSALETEQGQIRGLRADKQRLEKELAEKKTAIEGELARLKQMRDGVSYFEGGTYTLHSLPSGGNGAAAVRYANSALGTPYQWGGSAPGGYDCSGLTSAAWSAAGRSLPHNAAMQYDAVRKVDRNALQPGDLVFYYNDIHHVGIYAGEGMIIHAPQEGQGVRVSPVDSMPVYGFGRP</sequence>
<organism evidence="8 9">
    <name type="scientific">Actinorhabdospora filicis</name>
    <dbReference type="NCBI Taxonomy" id="1785913"/>
    <lineage>
        <taxon>Bacteria</taxon>
        <taxon>Bacillati</taxon>
        <taxon>Actinomycetota</taxon>
        <taxon>Actinomycetes</taxon>
        <taxon>Micromonosporales</taxon>
        <taxon>Micromonosporaceae</taxon>
        <taxon>Actinorhabdospora</taxon>
    </lineage>
</organism>
<evidence type="ECO:0000256" key="1">
    <source>
        <dbReference type="ARBA" id="ARBA00007074"/>
    </source>
</evidence>
<dbReference type="PANTHER" id="PTHR47359">
    <property type="entry name" value="PEPTIDOGLYCAN DL-ENDOPEPTIDASE CWLO"/>
    <property type="match status" value="1"/>
</dbReference>
<feature type="signal peptide" evidence="6">
    <location>
        <begin position="1"/>
        <end position="30"/>
    </location>
</feature>
<evidence type="ECO:0000256" key="5">
    <source>
        <dbReference type="SAM" id="Coils"/>
    </source>
</evidence>
<dbReference type="EMBL" id="BSTX01000001">
    <property type="protein sequence ID" value="GLZ76651.1"/>
    <property type="molecule type" value="Genomic_DNA"/>
</dbReference>
<dbReference type="Gene3D" id="3.90.1720.10">
    <property type="entry name" value="endopeptidase domain like (from Nostoc punctiforme)"/>
    <property type="match status" value="1"/>
</dbReference>
<dbReference type="PANTHER" id="PTHR47359:SF3">
    <property type="entry name" value="NLP_P60 DOMAIN-CONTAINING PROTEIN-RELATED"/>
    <property type="match status" value="1"/>
</dbReference>
<dbReference type="SUPFAM" id="SSF54001">
    <property type="entry name" value="Cysteine proteinases"/>
    <property type="match status" value="1"/>
</dbReference>
<evidence type="ECO:0000313" key="9">
    <source>
        <dbReference type="Proteomes" id="UP001165079"/>
    </source>
</evidence>
<dbReference type="RefSeq" id="WP_285661817.1">
    <property type="nucleotide sequence ID" value="NZ_BSTX01000001.1"/>
</dbReference>
<feature type="coiled-coil region" evidence="5">
    <location>
        <begin position="142"/>
        <end position="180"/>
    </location>
</feature>
<name>A0A9W6SJB3_9ACTN</name>
<dbReference type="Pfam" id="PF00877">
    <property type="entry name" value="NLPC_P60"/>
    <property type="match status" value="1"/>
</dbReference>
<keyword evidence="6" id="KW-0732">Signal</keyword>
<keyword evidence="4" id="KW-0788">Thiol protease</keyword>